<evidence type="ECO:0000313" key="2">
    <source>
        <dbReference type="Proteomes" id="UP001597063"/>
    </source>
</evidence>
<keyword evidence="2" id="KW-1185">Reference proteome</keyword>
<reference evidence="2" key="1">
    <citation type="journal article" date="2019" name="Int. J. Syst. Evol. Microbiol.">
        <title>The Global Catalogue of Microorganisms (GCM) 10K type strain sequencing project: providing services to taxonomists for standard genome sequencing and annotation.</title>
        <authorList>
            <consortium name="The Broad Institute Genomics Platform"/>
            <consortium name="The Broad Institute Genome Sequencing Center for Infectious Disease"/>
            <person name="Wu L."/>
            <person name="Ma J."/>
        </authorList>
    </citation>
    <scope>NUCLEOTIDE SEQUENCE [LARGE SCALE GENOMIC DNA]</scope>
    <source>
        <strain evidence="2">JCM 9371</strain>
    </source>
</reference>
<dbReference type="RefSeq" id="WP_131757757.1">
    <property type="nucleotide sequence ID" value="NZ_CAACUY010000037.1"/>
</dbReference>
<sequence length="318" mass="35478">MSFPLMRGHDKINVVPDLDPVAAARDAELGERMRAHPKIFPAGSPDFGFAVQTGPEWRIDVAGEADPEGGRGVLASTFRQYSEEPARPPKIRRAMRAAADRLDPEEGTPLAKDEWEIGDRRYRVIRIEKFTLIGGGVMEPPRVTDTDPPQDARYLHGHLVDPLVPTGHWETQLRLNLIGFLPIPGTVPEQIEIEARQAIRTHPGVVLLPPSFTVMEIKGDSWESLTAADGPTQARHDLAAYFTKILPRLREFRGDPPSAAELNDWTEAAAQIESMPGPEFSVLDRRFRIVRISRFMRVGVDGPEAPRPSDQDRYGFNC</sequence>
<evidence type="ECO:0000313" key="1">
    <source>
        <dbReference type="EMBL" id="MFD0683062.1"/>
    </source>
</evidence>
<dbReference type="InterPro" id="IPR045998">
    <property type="entry name" value="DUF5954"/>
</dbReference>
<protein>
    <submittedName>
        <fullName evidence="1">DUF5954 family protein</fullName>
    </submittedName>
</protein>
<dbReference type="EMBL" id="JBHTGP010000001">
    <property type="protein sequence ID" value="MFD0683062.1"/>
    <property type="molecule type" value="Genomic_DNA"/>
</dbReference>
<comment type="caution">
    <text evidence="1">The sequence shown here is derived from an EMBL/GenBank/DDBJ whole genome shotgun (WGS) entry which is preliminary data.</text>
</comment>
<proteinExistence type="predicted"/>
<dbReference type="Proteomes" id="UP001597063">
    <property type="component" value="Unassembled WGS sequence"/>
</dbReference>
<organism evidence="1 2">
    <name type="scientific">Actinomadura fibrosa</name>
    <dbReference type="NCBI Taxonomy" id="111802"/>
    <lineage>
        <taxon>Bacteria</taxon>
        <taxon>Bacillati</taxon>
        <taxon>Actinomycetota</taxon>
        <taxon>Actinomycetes</taxon>
        <taxon>Streptosporangiales</taxon>
        <taxon>Thermomonosporaceae</taxon>
        <taxon>Actinomadura</taxon>
    </lineage>
</organism>
<dbReference type="Pfam" id="PF19379">
    <property type="entry name" value="DUF5954"/>
    <property type="match status" value="1"/>
</dbReference>
<accession>A0ABW2XEG7</accession>
<name>A0ABW2XEG7_9ACTN</name>
<gene>
    <name evidence="1" type="ORF">ACFQZM_01020</name>
</gene>